<dbReference type="EMBL" id="WIVE01000015">
    <property type="protein sequence ID" value="MQX36260.1"/>
    <property type="molecule type" value="Genomic_DNA"/>
</dbReference>
<dbReference type="RefSeq" id="WP_153342572.1">
    <property type="nucleotide sequence ID" value="NZ_WIVE01000015.1"/>
</dbReference>
<reference evidence="2 3" key="1">
    <citation type="submission" date="2019-10" db="EMBL/GenBank/DDBJ databases">
        <title>Draft whole-genome sequence of the purple nonsulfur photosynthetic bacterium Roseospira navarrensis DSM 15114.</title>
        <authorList>
            <person name="Kyndt J.A."/>
            <person name="Meyer T.E."/>
        </authorList>
    </citation>
    <scope>NUCLEOTIDE SEQUENCE [LARGE SCALE GENOMIC DNA]</scope>
    <source>
        <strain evidence="2 3">DSM 15114</strain>
    </source>
</reference>
<comment type="caution">
    <text evidence="2">The sequence shown here is derived from an EMBL/GenBank/DDBJ whole genome shotgun (WGS) entry which is preliminary data.</text>
</comment>
<dbReference type="InterPro" id="IPR002187">
    <property type="entry name" value="N-reg_PII"/>
</dbReference>
<dbReference type="OrthoDB" id="7595716at2"/>
<evidence type="ECO:0000256" key="1">
    <source>
        <dbReference type="ARBA" id="ARBA00015681"/>
    </source>
</evidence>
<dbReference type="Proteomes" id="UP000434582">
    <property type="component" value="Unassembled WGS sequence"/>
</dbReference>
<keyword evidence="3" id="KW-1185">Reference proteome</keyword>
<dbReference type="Gene3D" id="3.30.70.120">
    <property type="match status" value="1"/>
</dbReference>
<proteinExistence type="predicted"/>
<dbReference type="SUPFAM" id="SSF54913">
    <property type="entry name" value="GlnB-like"/>
    <property type="match status" value="1"/>
</dbReference>
<dbReference type="InterPro" id="IPR015867">
    <property type="entry name" value="N-reg_PII/ATP_PRibTrfase_C"/>
</dbReference>
<accession>A0A7X1ZCY6</accession>
<dbReference type="GO" id="GO:0006808">
    <property type="term" value="P:regulation of nitrogen utilization"/>
    <property type="evidence" value="ECO:0007669"/>
    <property type="project" value="InterPro"/>
</dbReference>
<evidence type="ECO:0000313" key="3">
    <source>
        <dbReference type="Proteomes" id="UP000434582"/>
    </source>
</evidence>
<evidence type="ECO:0000313" key="2">
    <source>
        <dbReference type="EMBL" id="MQX36260.1"/>
    </source>
</evidence>
<dbReference type="InterPro" id="IPR011322">
    <property type="entry name" value="N-reg_PII-like_a/b"/>
</dbReference>
<dbReference type="GO" id="GO:0030234">
    <property type="term" value="F:enzyme regulator activity"/>
    <property type="evidence" value="ECO:0007669"/>
    <property type="project" value="InterPro"/>
</dbReference>
<dbReference type="AlphaFoldDB" id="A0A7X1ZCY6"/>
<organism evidence="2 3">
    <name type="scientific">Roseospira navarrensis</name>
    <dbReference type="NCBI Taxonomy" id="140058"/>
    <lineage>
        <taxon>Bacteria</taxon>
        <taxon>Pseudomonadati</taxon>
        <taxon>Pseudomonadota</taxon>
        <taxon>Alphaproteobacteria</taxon>
        <taxon>Rhodospirillales</taxon>
        <taxon>Rhodospirillaceae</taxon>
        <taxon>Roseospira</taxon>
    </lineage>
</organism>
<gene>
    <name evidence="2" type="ORF">GHC57_06985</name>
</gene>
<name>A0A7X1ZCY6_9PROT</name>
<dbReference type="Pfam" id="PF00543">
    <property type="entry name" value="P-II"/>
    <property type="match status" value="1"/>
</dbReference>
<sequence length="105" mass="11619">MAVRTHTRKKVEMLVERPLLKRVLEVVKTSGARRYTVLPALEGRGLDGAWQDGQPVDAQHMVQVVVLTNEAKADAILEGMGALLETWPGVVCASDIQVLRPERFT</sequence>
<protein>
    <recommendedName>
        <fullName evidence="1">Nitrogen regulatory protein P-II</fullName>
    </recommendedName>
</protein>